<dbReference type="Gene3D" id="3.40.630.10">
    <property type="entry name" value="Zn peptidases"/>
    <property type="match status" value="1"/>
</dbReference>
<accession>A0A382EZ66</accession>
<protein>
    <recommendedName>
        <fullName evidence="1">Peptidase M28 domain-containing protein</fullName>
    </recommendedName>
</protein>
<dbReference type="AlphaFoldDB" id="A0A382EZ66"/>
<dbReference type="SUPFAM" id="SSF53187">
    <property type="entry name" value="Zn-dependent exopeptidases"/>
    <property type="match status" value="1"/>
</dbReference>
<feature type="domain" description="Peptidase M28" evidence="1">
    <location>
        <begin position="221"/>
        <end position="406"/>
    </location>
</feature>
<gene>
    <name evidence="2" type="ORF">METZ01_LOCUS207991</name>
</gene>
<proteinExistence type="predicted"/>
<organism evidence="2">
    <name type="scientific">marine metagenome</name>
    <dbReference type="NCBI Taxonomy" id="408172"/>
    <lineage>
        <taxon>unclassified sequences</taxon>
        <taxon>metagenomes</taxon>
        <taxon>ecological metagenomes</taxon>
    </lineage>
</organism>
<reference evidence="2" key="1">
    <citation type="submission" date="2018-05" db="EMBL/GenBank/DDBJ databases">
        <authorList>
            <person name="Lanie J.A."/>
            <person name="Ng W.-L."/>
            <person name="Kazmierczak K.M."/>
            <person name="Andrzejewski T.M."/>
            <person name="Davidsen T.M."/>
            <person name="Wayne K.J."/>
            <person name="Tettelin H."/>
            <person name="Glass J.I."/>
            <person name="Rusch D."/>
            <person name="Podicherti R."/>
            <person name="Tsui H.-C.T."/>
            <person name="Winkler M.E."/>
        </authorList>
    </citation>
    <scope>NUCLEOTIDE SEQUENCE</scope>
</reference>
<evidence type="ECO:0000313" key="2">
    <source>
        <dbReference type="EMBL" id="SVB55137.1"/>
    </source>
</evidence>
<dbReference type="Pfam" id="PF04389">
    <property type="entry name" value="Peptidase_M28"/>
    <property type="match status" value="1"/>
</dbReference>
<feature type="non-terminal residue" evidence="2">
    <location>
        <position position="544"/>
    </location>
</feature>
<dbReference type="InterPro" id="IPR007484">
    <property type="entry name" value="Peptidase_M28"/>
</dbReference>
<evidence type="ECO:0000259" key="1">
    <source>
        <dbReference type="Pfam" id="PF04389"/>
    </source>
</evidence>
<feature type="non-terminal residue" evidence="2">
    <location>
        <position position="1"/>
    </location>
</feature>
<dbReference type="EMBL" id="UINC01046741">
    <property type="protein sequence ID" value="SVB55137.1"/>
    <property type="molecule type" value="Genomic_DNA"/>
</dbReference>
<name>A0A382EZ66_9ZZZZ</name>
<sequence length="544" mass="59638">DRWNSFARLHYTTRTLVERYEPGGAQTEVYEAQTGGAIDTGRWIIQEASDTLNATVDIVSPIKQQLLDYQKNPWHVIQWTGGTSQDGVTCELVIVDTLEELDSTPRGRLTGKIILTKLVPRGLLRKLDDTGAVGVITDSPQTHMPDATPWVKFGWGQVGRSEDPARLVGLVLSENEGNKLRSLVMQCGVLKLHVRVDVRRYLGTHDVVSGIVPGRDDPQDEVWVLAHSAEPGAVDNASGVSVCLEIARVLERLIADGKIKRPRRSIRFLNAYECYGFFHYMEHVHRLQAPLAGVCLDTLGTKPEYCDGRLSWRATIPMSAGFVDRLGEKMLQASLDIKNPGYTLHTGGFVSTSDTLVGDPKYGFPCPWLNTHYRDAGVYHAYHSSADTTELLSPDGLATCAAAIAGYLYYLADMGSTEIIEIAALETARTVDLLQAGVKGSQSGLGASTGHVRGTSGEQGTRIERLTPTDAVFLCEAHRTSVDRLRRWLWGGDRNAVLTEIAQNKKRVAAAADPFGRTRNTTMPGADRIPYRTAFLSPSLANVP</sequence>